<name>A0ABP9A1A2_9MICO</name>
<dbReference type="InterPro" id="IPR010310">
    <property type="entry name" value="T7SS_ESAT-6-like"/>
</dbReference>
<comment type="caution">
    <text evidence="1">The sequence shown here is derived from an EMBL/GenBank/DDBJ whole genome shotgun (WGS) entry which is preliminary data.</text>
</comment>
<reference evidence="2" key="1">
    <citation type="journal article" date="2019" name="Int. J. Syst. Evol. Microbiol.">
        <title>The Global Catalogue of Microorganisms (GCM) 10K type strain sequencing project: providing services to taxonomists for standard genome sequencing and annotation.</title>
        <authorList>
            <consortium name="The Broad Institute Genomics Platform"/>
            <consortium name="The Broad Institute Genome Sequencing Center for Infectious Disease"/>
            <person name="Wu L."/>
            <person name="Ma J."/>
        </authorList>
    </citation>
    <scope>NUCLEOTIDE SEQUENCE [LARGE SCALE GENOMIC DNA]</scope>
    <source>
        <strain evidence="2">JCM 18537</strain>
    </source>
</reference>
<sequence>MTDQQADVAELQALEQAMTALVGYCDALRSGASGFAYMLPNDWQGPAMQAFLGAFNAWALGAEAMRMSAEGLQQQVHSAKTSYEGAIASLDQYATAIEQAMSA</sequence>
<dbReference type="RefSeq" id="WP_345437543.1">
    <property type="nucleotide sequence ID" value="NZ_BAABKO010000002.1"/>
</dbReference>
<keyword evidence="2" id="KW-1185">Reference proteome</keyword>
<dbReference type="InterPro" id="IPR036689">
    <property type="entry name" value="ESAT-6-like_sf"/>
</dbReference>
<dbReference type="Proteomes" id="UP001501645">
    <property type="component" value="Unassembled WGS sequence"/>
</dbReference>
<dbReference type="Gene3D" id="1.10.287.1060">
    <property type="entry name" value="ESAT-6-like"/>
    <property type="match status" value="1"/>
</dbReference>
<evidence type="ECO:0000313" key="1">
    <source>
        <dbReference type="EMBL" id="GAA4771518.1"/>
    </source>
</evidence>
<proteinExistence type="predicted"/>
<dbReference type="SUPFAM" id="SSF140453">
    <property type="entry name" value="EsxAB dimer-like"/>
    <property type="match status" value="1"/>
</dbReference>
<dbReference type="EMBL" id="BAABKO010000002">
    <property type="protein sequence ID" value="GAA4771518.1"/>
    <property type="molecule type" value="Genomic_DNA"/>
</dbReference>
<evidence type="ECO:0008006" key="3">
    <source>
        <dbReference type="Google" id="ProtNLM"/>
    </source>
</evidence>
<dbReference type="Pfam" id="PF06013">
    <property type="entry name" value="WXG100"/>
    <property type="match status" value="1"/>
</dbReference>
<gene>
    <name evidence="1" type="ORF">GCM10023351_14430</name>
</gene>
<accession>A0ABP9A1A2</accession>
<protein>
    <recommendedName>
        <fullName evidence="3">WXG100 family type VII secretion target</fullName>
    </recommendedName>
</protein>
<organism evidence="1 2">
    <name type="scientific">Microbacterium gilvum</name>
    <dbReference type="NCBI Taxonomy" id="1336204"/>
    <lineage>
        <taxon>Bacteria</taxon>
        <taxon>Bacillati</taxon>
        <taxon>Actinomycetota</taxon>
        <taxon>Actinomycetes</taxon>
        <taxon>Micrococcales</taxon>
        <taxon>Microbacteriaceae</taxon>
        <taxon>Microbacterium</taxon>
    </lineage>
</organism>
<evidence type="ECO:0000313" key="2">
    <source>
        <dbReference type="Proteomes" id="UP001501645"/>
    </source>
</evidence>